<evidence type="ECO:0000313" key="2">
    <source>
        <dbReference type="Proteomes" id="UP000014629"/>
    </source>
</evidence>
<protein>
    <submittedName>
        <fullName evidence="1">Uncharacterized protein</fullName>
    </submittedName>
</protein>
<sequence length="33" mass="3695">MSSYRGAIPSWWDMDVCRIWGLLVPSAGALVTR</sequence>
<dbReference type="EMBL" id="AOPZ01000542">
    <property type="protein sequence ID" value="EPH39371.1"/>
    <property type="molecule type" value="Genomic_DNA"/>
</dbReference>
<evidence type="ECO:0000313" key="1">
    <source>
        <dbReference type="EMBL" id="EPH39371.1"/>
    </source>
</evidence>
<accession>S3Z6L5</accession>
<name>S3Z6L5_9ACTN</name>
<gene>
    <name evidence="1" type="ORF">STRAU_7572</name>
</gene>
<dbReference type="Proteomes" id="UP000014629">
    <property type="component" value="Unassembled WGS sequence"/>
</dbReference>
<dbReference type="AlphaFoldDB" id="S3Z6L5"/>
<comment type="caution">
    <text evidence="1">The sequence shown here is derived from an EMBL/GenBank/DDBJ whole genome shotgun (WGS) entry which is preliminary data.</text>
</comment>
<keyword evidence="2" id="KW-1185">Reference proteome</keyword>
<organism evidence="1 2">
    <name type="scientific">Streptomyces aurantiacus JA 4570</name>
    <dbReference type="NCBI Taxonomy" id="1286094"/>
    <lineage>
        <taxon>Bacteria</taxon>
        <taxon>Bacillati</taxon>
        <taxon>Actinomycetota</taxon>
        <taxon>Actinomycetes</taxon>
        <taxon>Kitasatosporales</taxon>
        <taxon>Streptomycetaceae</taxon>
        <taxon>Streptomyces</taxon>
        <taxon>Streptomyces aurantiacus group</taxon>
    </lineage>
</organism>
<reference evidence="1 2" key="1">
    <citation type="submission" date="2013-02" db="EMBL/GenBank/DDBJ databases">
        <title>Draft Genome Sequence of Streptomyces aurantiacus, Which Produces Setomimycin.</title>
        <authorList>
            <person name="Gruening B.A."/>
            <person name="Praeg A."/>
            <person name="Erxleben A."/>
            <person name="Guenther S."/>
            <person name="Mueller M."/>
        </authorList>
    </citation>
    <scope>NUCLEOTIDE SEQUENCE [LARGE SCALE GENOMIC DNA]</scope>
    <source>
        <strain evidence="1 2">JA 4570</strain>
    </source>
</reference>
<proteinExistence type="predicted"/>